<dbReference type="EMBL" id="JACHHN010000005">
    <property type="protein sequence ID" value="MBB5191954.1"/>
    <property type="molecule type" value="Genomic_DNA"/>
</dbReference>
<proteinExistence type="predicted"/>
<keyword evidence="1" id="KW-0812">Transmembrane</keyword>
<comment type="caution">
    <text evidence="3">The sequence shown here is derived from an EMBL/GenBank/DDBJ whole genome shotgun (WGS) entry which is preliminary data.</text>
</comment>
<sequence>MNPNASIDSDLLPDFRNMGVLLRILVFVHLALFVYTLIGLGQWQAWPDNLAASVLWLEFSLLPAVLVLGLANPLLARLDYSRGVAATCVLVALAGTLGHWVLMPGPVNVNALAASAVVIVASALTLLKYFHLRQRALSPRLSEARLAALQARIRPHFLFNSLNAVLSLIRYEPAKAEQVLEDLADLFRVVMKDNRQLSRLDREVELAKRYLNIEMVRLGSRLKVQWNTENMPGDAAVPPLMLQPLVENAVYHGVEPALNPAPIEVHVFRFRDQLHLDVKNPLPPPDAVREHVGNGMALENIRERLLLHFDAEATLTTQAASDYYQVHIVVPYREIAHDDAASPFFGG</sequence>
<reference evidence="3 4" key="1">
    <citation type="submission" date="2020-08" db="EMBL/GenBank/DDBJ databases">
        <title>Genomic Encyclopedia of Type Strains, Phase IV (KMG-IV): sequencing the most valuable type-strain genomes for metagenomic binning, comparative biology and taxonomic classification.</title>
        <authorList>
            <person name="Goeker M."/>
        </authorList>
    </citation>
    <scope>NUCLEOTIDE SEQUENCE [LARGE SCALE GENOMIC DNA]</scope>
    <source>
        <strain evidence="3 4">DSM 18233</strain>
    </source>
</reference>
<feature type="domain" description="Signal transduction histidine kinase internal region" evidence="2">
    <location>
        <begin position="144"/>
        <end position="222"/>
    </location>
</feature>
<feature type="transmembrane region" description="Helical" evidence="1">
    <location>
        <begin position="109"/>
        <end position="130"/>
    </location>
</feature>
<keyword evidence="4" id="KW-1185">Reference proteome</keyword>
<dbReference type="Proteomes" id="UP000543030">
    <property type="component" value="Unassembled WGS sequence"/>
</dbReference>
<evidence type="ECO:0000256" key="1">
    <source>
        <dbReference type="SAM" id="Phobius"/>
    </source>
</evidence>
<dbReference type="InterPro" id="IPR036890">
    <property type="entry name" value="HATPase_C_sf"/>
</dbReference>
<dbReference type="InterPro" id="IPR010559">
    <property type="entry name" value="Sig_transdc_His_kin_internal"/>
</dbReference>
<feature type="transmembrane region" description="Helical" evidence="1">
    <location>
        <begin position="20"/>
        <end position="38"/>
    </location>
</feature>
<keyword evidence="3" id="KW-0418">Kinase</keyword>
<dbReference type="EC" id="2.7.13.3" evidence="3"/>
<feature type="transmembrane region" description="Helical" evidence="1">
    <location>
        <begin position="83"/>
        <end position="103"/>
    </location>
</feature>
<evidence type="ECO:0000313" key="4">
    <source>
        <dbReference type="Proteomes" id="UP000543030"/>
    </source>
</evidence>
<keyword evidence="1" id="KW-0472">Membrane</keyword>
<accession>A0A840RH99</accession>
<dbReference type="PANTHER" id="PTHR34220">
    <property type="entry name" value="SENSOR HISTIDINE KINASE YPDA"/>
    <property type="match status" value="1"/>
</dbReference>
<dbReference type="AlphaFoldDB" id="A0A840RH99"/>
<evidence type="ECO:0000259" key="2">
    <source>
        <dbReference type="Pfam" id="PF06580"/>
    </source>
</evidence>
<dbReference type="Gene3D" id="3.30.565.10">
    <property type="entry name" value="Histidine kinase-like ATPase, C-terminal domain"/>
    <property type="match status" value="1"/>
</dbReference>
<dbReference type="GO" id="GO:0016020">
    <property type="term" value="C:membrane"/>
    <property type="evidence" value="ECO:0007669"/>
    <property type="project" value="InterPro"/>
</dbReference>
<keyword evidence="3" id="KW-0808">Transferase</keyword>
<feature type="transmembrane region" description="Helical" evidence="1">
    <location>
        <begin position="50"/>
        <end position="71"/>
    </location>
</feature>
<protein>
    <submittedName>
        <fullName evidence="3">Two-component system sensor histidine kinase AlgZ</fullName>
        <ecNumber evidence="3">2.7.13.3</ecNumber>
    </submittedName>
</protein>
<organism evidence="3 4">
    <name type="scientific">Silvimonas terrae</name>
    <dbReference type="NCBI Taxonomy" id="300266"/>
    <lineage>
        <taxon>Bacteria</taxon>
        <taxon>Pseudomonadati</taxon>
        <taxon>Pseudomonadota</taxon>
        <taxon>Betaproteobacteria</taxon>
        <taxon>Neisseriales</taxon>
        <taxon>Chitinibacteraceae</taxon>
        <taxon>Silvimonas</taxon>
    </lineage>
</organism>
<dbReference type="RefSeq" id="WP_221303169.1">
    <property type="nucleotide sequence ID" value="NZ_JACHHN010000005.1"/>
</dbReference>
<gene>
    <name evidence="3" type="ORF">HNQ50_002691</name>
</gene>
<keyword evidence="1" id="KW-1133">Transmembrane helix</keyword>
<dbReference type="Pfam" id="PF06580">
    <property type="entry name" value="His_kinase"/>
    <property type="match status" value="1"/>
</dbReference>
<dbReference type="GO" id="GO:0000155">
    <property type="term" value="F:phosphorelay sensor kinase activity"/>
    <property type="evidence" value="ECO:0007669"/>
    <property type="project" value="InterPro"/>
</dbReference>
<dbReference type="PANTHER" id="PTHR34220:SF7">
    <property type="entry name" value="SENSOR HISTIDINE KINASE YPDA"/>
    <property type="match status" value="1"/>
</dbReference>
<dbReference type="InterPro" id="IPR050640">
    <property type="entry name" value="Bact_2-comp_sensor_kinase"/>
</dbReference>
<name>A0A840RH99_9NEIS</name>
<evidence type="ECO:0000313" key="3">
    <source>
        <dbReference type="EMBL" id="MBB5191954.1"/>
    </source>
</evidence>